<feature type="transmembrane region" description="Helical" evidence="1">
    <location>
        <begin position="123"/>
        <end position="142"/>
    </location>
</feature>
<proteinExistence type="predicted"/>
<feature type="transmembrane region" description="Helical" evidence="1">
    <location>
        <begin position="86"/>
        <end position="111"/>
    </location>
</feature>
<organism evidence="2 3">
    <name type="scientific">Amycolatopsis vastitatis</name>
    <dbReference type="NCBI Taxonomy" id="1905142"/>
    <lineage>
        <taxon>Bacteria</taxon>
        <taxon>Bacillati</taxon>
        <taxon>Actinomycetota</taxon>
        <taxon>Actinomycetes</taxon>
        <taxon>Pseudonocardiales</taxon>
        <taxon>Pseudonocardiaceae</taxon>
        <taxon>Amycolatopsis</taxon>
    </lineage>
</organism>
<keyword evidence="3" id="KW-1185">Reference proteome</keyword>
<gene>
    <name evidence="2" type="ORF">CF165_46485</name>
</gene>
<keyword evidence="1" id="KW-0472">Membrane</keyword>
<feature type="transmembrane region" description="Helical" evidence="1">
    <location>
        <begin position="21"/>
        <end position="42"/>
    </location>
</feature>
<name>A0A229SL73_9PSEU</name>
<accession>A0A229SL73</accession>
<evidence type="ECO:0000256" key="1">
    <source>
        <dbReference type="SAM" id="Phobius"/>
    </source>
</evidence>
<evidence type="ECO:0000313" key="2">
    <source>
        <dbReference type="EMBL" id="OXM59648.1"/>
    </source>
</evidence>
<keyword evidence="1" id="KW-1133">Transmembrane helix</keyword>
<dbReference type="AlphaFoldDB" id="A0A229SL73"/>
<reference evidence="3" key="1">
    <citation type="submission" date="2017-07" db="EMBL/GenBank/DDBJ databases">
        <title>Comparative genome mining reveals phylogenetic distribution patterns of secondary metabolites in Amycolatopsis.</title>
        <authorList>
            <person name="Adamek M."/>
            <person name="Alanjary M."/>
            <person name="Sales-Ortells H."/>
            <person name="Goodfellow M."/>
            <person name="Bull A.T."/>
            <person name="Kalinowski J."/>
            <person name="Ziemert N."/>
        </authorList>
    </citation>
    <scope>NUCLEOTIDE SEQUENCE [LARGE SCALE GENOMIC DNA]</scope>
    <source>
        <strain evidence="3">H5</strain>
    </source>
</reference>
<protein>
    <submittedName>
        <fullName evidence="2">Uncharacterized protein</fullName>
    </submittedName>
</protein>
<keyword evidence="1" id="KW-0812">Transmembrane</keyword>
<sequence>MPTSSDAQVRHSGEKNAPRHLLLAAAVGGGLGVACLALLYLASSGAVCSELGCLVWVVGGPMVLIVLWVPLAWALFAAAGLARPGVVALLGPVTTLGLGVVLNLGWILAFGAARSVAAGTAEAVVVVLGATVGGYAAVAAAVRA</sequence>
<feature type="transmembrane region" description="Helical" evidence="1">
    <location>
        <begin position="54"/>
        <end position="79"/>
    </location>
</feature>
<dbReference type="RefSeq" id="WP_093954004.1">
    <property type="nucleotide sequence ID" value="NZ_NMUL01000077.1"/>
</dbReference>
<dbReference type="Proteomes" id="UP000215199">
    <property type="component" value="Unassembled WGS sequence"/>
</dbReference>
<dbReference type="EMBL" id="NMUL01000077">
    <property type="protein sequence ID" value="OXM59648.1"/>
    <property type="molecule type" value="Genomic_DNA"/>
</dbReference>
<evidence type="ECO:0000313" key="3">
    <source>
        <dbReference type="Proteomes" id="UP000215199"/>
    </source>
</evidence>
<comment type="caution">
    <text evidence="2">The sequence shown here is derived from an EMBL/GenBank/DDBJ whole genome shotgun (WGS) entry which is preliminary data.</text>
</comment>